<reference evidence="6" key="1">
    <citation type="submission" date="2016-06" db="EMBL/GenBank/DDBJ databases">
        <title>Parallel loss of symbiosis genes in relatives of nitrogen-fixing non-legume Parasponia.</title>
        <authorList>
            <person name="Van Velzen R."/>
            <person name="Holmer R."/>
            <person name="Bu F."/>
            <person name="Rutten L."/>
            <person name="Van Zeijl A."/>
            <person name="Liu W."/>
            <person name="Santuari L."/>
            <person name="Cao Q."/>
            <person name="Sharma T."/>
            <person name="Shen D."/>
            <person name="Roswanjaya Y."/>
            <person name="Wardhani T."/>
            <person name="Kalhor M.S."/>
            <person name="Jansen J."/>
            <person name="Van den Hoogen J."/>
            <person name="Gungor B."/>
            <person name="Hartog M."/>
            <person name="Hontelez J."/>
            <person name="Verver J."/>
            <person name="Yang W.-C."/>
            <person name="Schijlen E."/>
            <person name="Repin R."/>
            <person name="Schilthuizen M."/>
            <person name="Schranz E."/>
            <person name="Heidstra R."/>
            <person name="Miyata K."/>
            <person name="Fedorova E."/>
            <person name="Kohlen W."/>
            <person name="Bisseling T."/>
            <person name="Smit S."/>
            <person name="Geurts R."/>
        </authorList>
    </citation>
    <scope>NUCLEOTIDE SEQUENCE [LARGE SCALE GENOMIC DNA]</scope>
    <source>
        <strain evidence="6">cv. WU1-14</strain>
    </source>
</reference>
<protein>
    <submittedName>
        <fullName evidence="5">Amidohydrolase</fullName>
    </submittedName>
</protein>
<dbReference type="InterPro" id="IPR017439">
    <property type="entry name" value="Amidohydrolase"/>
</dbReference>
<dbReference type="SUPFAM" id="SSF55031">
    <property type="entry name" value="Bacterial exopeptidase dimerisation domain"/>
    <property type="match status" value="1"/>
</dbReference>
<dbReference type="PANTHER" id="PTHR11014">
    <property type="entry name" value="PEPTIDASE M20 FAMILY MEMBER"/>
    <property type="match status" value="1"/>
</dbReference>
<feature type="domain" description="Peptidase M20 dimerisation" evidence="4">
    <location>
        <begin position="37"/>
        <end position="132"/>
    </location>
</feature>
<comment type="caution">
    <text evidence="5">The sequence shown here is derived from an EMBL/GenBank/DDBJ whole genome shotgun (WGS) entry which is preliminary data.</text>
</comment>
<evidence type="ECO:0000259" key="4">
    <source>
        <dbReference type="Pfam" id="PF07687"/>
    </source>
</evidence>
<dbReference type="GO" id="GO:0005783">
    <property type="term" value="C:endoplasmic reticulum"/>
    <property type="evidence" value="ECO:0007669"/>
    <property type="project" value="TreeGrafter"/>
</dbReference>
<dbReference type="Gene3D" id="3.30.70.360">
    <property type="match status" value="1"/>
</dbReference>
<dbReference type="OrthoDB" id="6119954at2759"/>
<dbReference type="Pfam" id="PF07687">
    <property type="entry name" value="M20_dimer"/>
    <property type="match status" value="1"/>
</dbReference>
<evidence type="ECO:0000256" key="3">
    <source>
        <dbReference type="ARBA" id="ARBA00023211"/>
    </source>
</evidence>
<dbReference type="Proteomes" id="UP000237105">
    <property type="component" value="Unassembled WGS sequence"/>
</dbReference>
<name>A0A2P5BPP5_PARAD</name>
<organism evidence="5 6">
    <name type="scientific">Parasponia andersonii</name>
    <name type="common">Sponia andersonii</name>
    <dbReference type="NCBI Taxonomy" id="3476"/>
    <lineage>
        <taxon>Eukaryota</taxon>
        <taxon>Viridiplantae</taxon>
        <taxon>Streptophyta</taxon>
        <taxon>Embryophyta</taxon>
        <taxon>Tracheophyta</taxon>
        <taxon>Spermatophyta</taxon>
        <taxon>Magnoliopsida</taxon>
        <taxon>eudicotyledons</taxon>
        <taxon>Gunneridae</taxon>
        <taxon>Pentapetalae</taxon>
        <taxon>rosids</taxon>
        <taxon>fabids</taxon>
        <taxon>Rosales</taxon>
        <taxon>Cannabaceae</taxon>
        <taxon>Parasponia</taxon>
    </lineage>
</organism>
<dbReference type="SUPFAM" id="SSF53187">
    <property type="entry name" value="Zn-dependent exopeptidases"/>
    <property type="match status" value="1"/>
</dbReference>
<keyword evidence="3" id="KW-0464">Manganese</keyword>
<dbReference type="NCBIfam" id="TIGR01891">
    <property type="entry name" value="amidohydrolases"/>
    <property type="match status" value="1"/>
</dbReference>
<dbReference type="InterPro" id="IPR002933">
    <property type="entry name" value="Peptidase_M20"/>
</dbReference>
<evidence type="ECO:0000256" key="1">
    <source>
        <dbReference type="ARBA" id="ARBA00006153"/>
    </source>
</evidence>
<dbReference type="PANTHER" id="PTHR11014:SF55">
    <property type="entry name" value="IAA-AMINO ACID HYDROLASE ILR1-LIKE 4"/>
    <property type="match status" value="1"/>
</dbReference>
<keyword evidence="2 5" id="KW-0378">Hydrolase</keyword>
<dbReference type="GO" id="GO:0010179">
    <property type="term" value="F:IAA-Ala conjugate hydrolase activity"/>
    <property type="evidence" value="ECO:0007669"/>
    <property type="project" value="TreeGrafter"/>
</dbReference>
<evidence type="ECO:0000313" key="5">
    <source>
        <dbReference type="EMBL" id="PON50743.1"/>
    </source>
</evidence>
<dbReference type="Gene3D" id="3.40.630.10">
    <property type="entry name" value="Zn peptidases"/>
    <property type="match status" value="1"/>
</dbReference>
<sequence length="262" mass="28841">MLEAGALENVNAIFGLHVEPKLPIGEVACRNGPIFAGSGSFEAVISGKAGHAALPQHSLDPILAASNVIISLQDLVSLEADPLDSQLVTIVKFQGHGAFNVIPDSVTIGGTFRAFSKESFIRLRQRIEQVITGQATVQRCKASESFLENEKPFFPPTVNREDLHAYFKRVAGEMLNSHKVKEMQPEMGSEDFSFYQEAITIYFFLLGMENNILGKLESVHSPYFRINEEALPYGAALLASLAIFLSSNLRFFLPEGELHDEL</sequence>
<evidence type="ECO:0000313" key="6">
    <source>
        <dbReference type="Proteomes" id="UP000237105"/>
    </source>
</evidence>
<comment type="similarity">
    <text evidence="1">Belongs to the peptidase M20 family.</text>
</comment>
<dbReference type="STRING" id="3476.A0A2P5BPP5"/>
<gene>
    <name evidence="5" type="ORF">PanWU01x14_221150</name>
</gene>
<dbReference type="FunFam" id="3.30.70.360:FF:000001">
    <property type="entry name" value="N-acetyldiaminopimelate deacetylase"/>
    <property type="match status" value="1"/>
</dbReference>
<proteinExistence type="inferred from homology"/>
<evidence type="ECO:0000256" key="2">
    <source>
        <dbReference type="ARBA" id="ARBA00022801"/>
    </source>
</evidence>
<accession>A0A2P5BPP5</accession>
<dbReference type="Pfam" id="PF01546">
    <property type="entry name" value="Peptidase_M20"/>
    <property type="match status" value="1"/>
</dbReference>
<dbReference type="InterPro" id="IPR011650">
    <property type="entry name" value="Peptidase_M20_dimer"/>
</dbReference>
<keyword evidence="6" id="KW-1185">Reference proteome</keyword>
<dbReference type="GO" id="GO:0009850">
    <property type="term" value="P:auxin metabolic process"/>
    <property type="evidence" value="ECO:0007669"/>
    <property type="project" value="TreeGrafter"/>
</dbReference>
<dbReference type="AlphaFoldDB" id="A0A2P5BPP5"/>
<dbReference type="InterPro" id="IPR036264">
    <property type="entry name" value="Bact_exopeptidase_dim_dom"/>
</dbReference>
<dbReference type="EMBL" id="JXTB01000242">
    <property type="protein sequence ID" value="PON50743.1"/>
    <property type="molecule type" value="Genomic_DNA"/>
</dbReference>